<evidence type="ECO:0000313" key="2">
    <source>
        <dbReference type="EMBL" id="CAJ1387163.1"/>
    </source>
</evidence>
<accession>A0AA36IG65</accession>
<dbReference type="Proteomes" id="UP001178507">
    <property type="component" value="Unassembled WGS sequence"/>
</dbReference>
<organism evidence="2 3">
    <name type="scientific">Effrenium voratum</name>
    <dbReference type="NCBI Taxonomy" id="2562239"/>
    <lineage>
        <taxon>Eukaryota</taxon>
        <taxon>Sar</taxon>
        <taxon>Alveolata</taxon>
        <taxon>Dinophyceae</taxon>
        <taxon>Suessiales</taxon>
        <taxon>Symbiodiniaceae</taxon>
        <taxon>Effrenium</taxon>
    </lineage>
</organism>
<feature type="compositionally biased region" description="Basic and acidic residues" evidence="1">
    <location>
        <begin position="35"/>
        <end position="50"/>
    </location>
</feature>
<protein>
    <submittedName>
        <fullName evidence="2">Uncharacterized protein</fullName>
    </submittedName>
</protein>
<keyword evidence="3" id="KW-1185">Reference proteome</keyword>
<dbReference type="AlphaFoldDB" id="A0AA36IG65"/>
<dbReference type="EMBL" id="CAUJNA010001470">
    <property type="protein sequence ID" value="CAJ1387163.1"/>
    <property type="molecule type" value="Genomic_DNA"/>
</dbReference>
<evidence type="ECO:0000313" key="3">
    <source>
        <dbReference type="Proteomes" id="UP001178507"/>
    </source>
</evidence>
<gene>
    <name evidence="2" type="ORF">EVOR1521_LOCUS13295</name>
</gene>
<proteinExistence type="predicted"/>
<sequence>NQAFLFQQIAERDHQKRVAEEMKNRQKAAAQAAAEEYRQAERRRAQDQKARNLQNRLELEGQMRSKKMMQTLREDEMSGAEKAINRRYVMDSIHKIDEGLSPRE</sequence>
<feature type="non-terminal residue" evidence="2">
    <location>
        <position position="1"/>
    </location>
</feature>
<comment type="caution">
    <text evidence="2">The sequence shown here is derived from an EMBL/GenBank/DDBJ whole genome shotgun (WGS) entry which is preliminary data.</text>
</comment>
<reference evidence="2" key="1">
    <citation type="submission" date="2023-08" db="EMBL/GenBank/DDBJ databases">
        <authorList>
            <person name="Chen Y."/>
            <person name="Shah S."/>
            <person name="Dougan E. K."/>
            <person name="Thang M."/>
            <person name="Chan C."/>
        </authorList>
    </citation>
    <scope>NUCLEOTIDE SEQUENCE</scope>
</reference>
<name>A0AA36IG65_9DINO</name>
<evidence type="ECO:0000256" key="1">
    <source>
        <dbReference type="SAM" id="MobiDB-lite"/>
    </source>
</evidence>
<feature type="region of interest" description="Disordered" evidence="1">
    <location>
        <begin position="24"/>
        <end position="54"/>
    </location>
</feature>